<comment type="caution">
    <text evidence="1">The sequence shown here is derived from an EMBL/GenBank/DDBJ whole genome shotgun (WGS) entry which is preliminary data.</text>
</comment>
<sequence length="67" mass="7575">MDPYNVVLPDSSNLAPGARRQPFRLQAPCRGPTTIEYAGSDLVSTKTRHNPCWPLVHGLFYARSRKY</sequence>
<keyword evidence="2" id="KW-1185">Reference proteome</keyword>
<accession>A0AAV4VUR0</accession>
<evidence type="ECO:0000313" key="1">
    <source>
        <dbReference type="EMBL" id="GIY74006.1"/>
    </source>
</evidence>
<gene>
    <name evidence="1" type="ORF">CEXT_94161</name>
</gene>
<protein>
    <submittedName>
        <fullName evidence="1">Uncharacterized protein</fullName>
    </submittedName>
</protein>
<organism evidence="1 2">
    <name type="scientific">Caerostris extrusa</name>
    <name type="common">Bark spider</name>
    <name type="synonym">Caerostris bankana</name>
    <dbReference type="NCBI Taxonomy" id="172846"/>
    <lineage>
        <taxon>Eukaryota</taxon>
        <taxon>Metazoa</taxon>
        <taxon>Ecdysozoa</taxon>
        <taxon>Arthropoda</taxon>
        <taxon>Chelicerata</taxon>
        <taxon>Arachnida</taxon>
        <taxon>Araneae</taxon>
        <taxon>Araneomorphae</taxon>
        <taxon>Entelegynae</taxon>
        <taxon>Araneoidea</taxon>
        <taxon>Araneidae</taxon>
        <taxon>Caerostris</taxon>
    </lineage>
</organism>
<reference evidence="1 2" key="1">
    <citation type="submission" date="2021-06" db="EMBL/GenBank/DDBJ databases">
        <title>Caerostris extrusa draft genome.</title>
        <authorList>
            <person name="Kono N."/>
            <person name="Arakawa K."/>
        </authorList>
    </citation>
    <scope>NUCLEOTIDE SEQUENCE [LARGE SCALE GENOMIC DNA]</scope>
</reference>
<dbReference type="AlphaFoldDB" id="A0AAV4VUR0"/>
<dbReference type="EMBL" id="BPLR01015153">
    <property type="protein sequence ID" value="GIY74006.1"/>
    <property type="molecule type" value="Genomic_DNA"/>
</dbReference>
<name>A0AAV4VUR0_CAEEX</name>
<proteinExistence type="predicted"/>
<evidence type="ECO:0000313" key="2">
    <source>
        <dbReference type="Proteomes" id="UP001054945"/>
    </source>
</evidence>
<dbReference type="Proteomes" id="UP001054945">
    <property type="component" value="Unassembled WGS sequence"/>
</dbReference>